<proteinExistence type="predicted"/>
<evidence type="ECO:0000313" key="3">
    <source>
        <dbReference type="Proteomes" id="UP000245125"/>
    </source>
</evidence>
<reference evidence="3" key="1">
    <citation type="submission" date="2018-03" db="EMBL/GenBank/DDBJ databases">
        <authorList>
            <person name="Zecchin S."/>
        </authorList>
    </citation>
    <scope>NUCLEOTIDE SEQUENCE [LARGE SCALE GENOMIC DNA]</scope>
</reference>
<gene>
    <name evidence="2" type="ORF">NBG4_270021</name>
</gene>
<dbReference type="InterPro" id="IPR001173">
    <property type="entry name" value="Glyco_trans_2-like"/>
</dbReference>
<feature type="domain" description="Glycosyltransferase 2-like" evidence="1">
    <location>
        <begin position="6"/>
        <end position="163"/>
    </location>
</feature>
<evidence type="ECO:0000259" key="1">
    <source>
        <dbReference type="Pfam" id="PF00535"/>
    </source>
</evidence>
<protein>
    <submittedName>
        <fullName evidence="2">Glycosyl transferase, family 2</fullName>
    </submittedName>
</protein>
<name>A0A2U3QGN4_9BACT</name>
<dbReference type="Gene3D" id="3.90.550.10">
    <property type="entry name" value="Spore Coat Polysaccharide Biosynthesis Protein SpsA, Chain A"/>
    <property type="match status" value="1"/>
</dbReference>
<dbReference type="CDD" id="cd04179">
    <property type="entry name" value="DPM_DPG-synthase_like"/>
    <property type="match status" value="1"/>
</dbReference>
<dbReference type="EMBL" id="OUUY01000072">
    <property type="protein sequence ID" value="SPQ00558.1"/>
    <property type="molecule type" value="Genomic_DNA"/>
</dbReference>
<dbReference type="AlphaFoldDB" id="A0A2U3QGN4"/>
<dbReference type="Pfam" id="PF00535">
    <property type="entry name" value="Glycos_transf_2"/>
    <property type="match status" value="1"/>
</dbReference>
<dbReference type="PANTHER" id="PTHR48090:SF7">
    <property type="entry name" value="RFBJ PROTEIN"/>
    <property type="match status" value="1"/>
</dbReference>
<accession>A0A2U3QGN4</accession>
<dbReference type="InterPro" id="IPR029044">
    <property type="entry name" value="Nucleotide-diphossugar_trans"/>
</dbReference>
<organism evidence="2 3">
    <name type="scientific">Candidatus Sulfobium mesophilum</name>
    <dbReference type="NCBI Taxonomy" id="2016548"/>
    <lineage>
        <taxon>Bacteria</taxon>
        <taxon>Pseudomonadati</taxon>
        <taxon>Nitrospirota</taxon>
        <taxon>Nitrospiria</taxon>
        <taxon>Nitrospirales</taxon>
        <taxon>Nitrospiraceae</taxon>
        <taxon>Candidatus Sulfobium</taxon>
    </lineage>
</organism>
<dbReference type="PANTHER" id="PTHR48090">
    <property type="entry name" value="UNDECAPRENYL-PHOSPHATE 4-DEOXY-4-FORMAMIDO-L-ARABINOSE TRANSFERASE-RELATED"/>
    <property type="match status" value="1"/>
</dbReference>
<evidence type="ECO:0000313" key="2">
    <source>
        <dbReference type="EMBL" id="SPQ00558.1"/>
    </source>
</evidence>
<dbReference type="GO" id="GO:0016740">
    <property type="term" value="F:transferase activity"/>
    <property type="evidence" value="ECO:0007669"/>
    <property type="project" value="UniProtKB-KW"/>
</dbReference>
<keyword evidence="3" id="KW-1185">Reference proteome</keyword>
<dbReference type="OrthoDB" id="9811884at2"/>
<keyword evidence="2" id="KW-0808">Transferase</keyword>
<dbReference type="Proteomes" id="UP000245125">
    <property type="component" value="Unassembled WGS sequence"/>
</dbReference>
<dbReference type="InterPro" id="IPR050256">
    <property type="entry name" value="Glycosyltransferase_2"/>
</dbReference>
<dbReference type="SUPFAM" id="SSF53448">
    <property type="entry name" value="Nucleotide-diphospho-sugar transferases"/>
    <property type="match status" value="1"/>
</dbReference>
<sequence>MEKVLVLIPAYNEGTRIAAVVKRVQGVVPDYDILVVNDGSSDNTAEEAAVAGARVVSHPFNMGYGVAIQTGYKYAHAEGYDFIAQIDGDGQHDPVYIPRLLEPVIKGKTDFAIGSRFLEVDSYEPSLARRIGMAFFRKIVSYITSTRITDSTSGYQAFSRDVIRFFTTEVFPCDYPDADMLITLHLAGFRIMELPVRMYSNVEGKSMHSGLKPFYYIFKMLLSIFVTLLRKRNSIGR</sequence>